<comment type="caution">
    <text evidence="2">The sequence shown here is derived from an EMBL/GenBank/DDBJ whole genome shotgun (WGS) entry which is preliminary data.</text>
</comment>
<dbReference type="AlphaFoldDB" id="A0A0V1AXK1"/>
<organism evidence="2 3">
    <name type="scientific">Trichinella spiralis</name>
    <name type="common">Trichina worm</name>
    <dbReference type="NCBI Taxonomy" id="6334"/>
    <lineage>
        <taxon>Eukaryota</taxon>
        <taxon>Metazoa</taxon>
        <taxon>Ecdysozoa</taxon>
        <taxon>Nematoda</taxon>
        <taxon>Enoplea</taxon>
        <taxon>Dorylaimia</taxon>
        <taxon>Trichinellida</taxon>
        <taxon>Trichinellidae</taxon>
        <taxon>Trichinella</taxon>
    </lineage>
</organism>
<dbReference type="Proteomes" id="UP000054776">
    <property type="component" value="Unassembled WGS sequence"/>
</dbReference>
<evidence type="ECO:0000313" key="2">
    <source>
        <dbReference type="EMBL" id="KRY29487.1"/>
    </source>
</evidence>
<feature type="transmembrane region" description="Helical" evidence="1">
    <location>
        <begin position="71"/>
        <end position="94"/>
    </location>
</feature>
<accession>A0A0V1AXK1</accession>
<proteinExistence type="predicted"/>
<evidence type="ECO:0000313" key="3">
    <source>
        <dbReference type="Proteomes" id="UP000054776"/>
    </source>
</evidence>
<keyword evidence="1" id="KW-1133">Transmembrane helix</keyword>
<keyword evidence="1" id="KW-0472">Membrane</keyword>
<evidence type="ECO:0000256" key="1">
    <source>
        <dbReference type="SAM" id="Phobius"/>
    </source>
</evidence>
<gene>
    <name evidence="2" type="ORF">T01_3582</name>
</gene>
<name>A0A0V1AXK1_TRISP</name>
<keyword evidence="3" id="KW-1185">Reference proteome</keyword>
<sequence length="155" mass="17781">MSTLLATVTPLLSLKSNVSETFLQTENEYCCKFTVHKKTLPLRFALIDFRWSERSSAPVCHFAFFGARDTFIALLFCWLAFAWEALIVMMTFMARLLHEISNFKTVQPNGRLIKLEQQRHQQTTAHCYIDVIGADGFSGQSKSHVRSDSYFLICT</sequence>
<dbReference type="InParanoid" id="A0A0V1AXK1"/>
<dbReference type="OrthoDB" id="10547202at2759"/>
<protein>
    <submittedName>
        <fullName evidence="2">Uncharacterized protein</fullName>
    </submittedName>
</protein>
<dbReference type="EMBL" id="JYDH01000169">
    <property type="protein sequence ID" value="KRY29487.1"/>
    <property type="molecule type" value="Genomic_DNA"/>
</dbReference>
<reference evidence="2 3" key="1">
    <citation type="submission" date="2015-01" db="EMBL/GenBank/DDBJ databases">
        <title>Evolution of Trichinella species and genotypes.</title>
        <authorList>
            <person name="Korhonen P.K."/>
            <person name="Edoardo P."/>
            <person name="Giuseppe L.R."/>
            <person name="Gasser R.B."/>
        </authorList>
    </citation>
    <scope>NUCLEOTIDE SEQUENCE [LARGE SCALE GENOMIC DNA]</scope>
    <source>
        <strain evidence="2">ISS3</strain>
    </source>
</reference>
<keyword evidence="1" id="KW-0812">Transmembrane</keyword>